<dbReference type="CDD" id="cd07067">
    <property type="entry name" value="HP_PGM_like"/>
    <property type="match status" value="1"/>
</dbReference>
<reference evidence="2 3" key="1">
    <citation type="submission" date="2019-03" db="EMBL/GenBank/DDBJ databases">
        <title>Genomics of glacier-inhabiting Cryobacterium strains.</title>
        <authorList>
            <person name="Liu Q."/>
            <person name="Xin Y.-H."/>
        </authorList>
    </citation>
    <scope>NUCLEOTIDE SEQUENCE [LARGE SCALE GENOMIC DNA]</scope>
    <source>
        <strain evidence="2 3">TMT2-16</strain>
    </source>
</reference>
<name>A0ABY2JN75_9MICO</name>
<dbReference type="PANTHER" id="PTHR47623:SF1">
    <property type="entry name" value="OS09G0287300 PROTEIN"/>
    <property type="match status" value="1"/>
</dbReference>
<protein>
    <submittedName>
        <fullName evidence="2">Histidine phosphatase family protein</fullName>
    </submittedName>
</protein>
<dbReference type="SMART" id="SM00855">
    <property type="entry name" value="PGAM"/>
    <property type="match status" value="1"/>
</dbReference>
<proteinExistence type="predicted"/>
<dbReference type="Gene3D" id="3.40.50.1240">
    <property type="entry name" value="Phosphoglycerate mutase-like"/>
    <property type="match status" value="1"/>
</dbReference>
<dbReference type="InterPro" id="IPR013078">
    <property type="entry name" value="His_Pase_superF_clade-1"/>
</dbReference>
<organism evidence="2 3">
    <name type="scientific">Cryobacterium sandaracinum</name>
    <dbReference type="NCBI Taxonomy" id="1259247"/>
    <lineage>
        <taxon>Bacteria</taxon>
        <taxon>Bacillati</taxon>
        <taxon>Actinomycetota</taxon>
        <taxon>Actinomycetes</taxon>
        <taxon>Micrococcales</taxon>
        <taxon>Microbacteriaceae</taxon>
        <taxon>Cryobacterium</taxon>
    </lineage>
</organism>
<dbReference type="InterPro" id="IPR029033">
    <property type="entry name" value="His_PPase_superfam"/>
</dbReference>
<feature type="region of interest" description="Disordered" evidence="1">
    <location>
        <begin position="164"/>
        <end position="186"/>
    </location>
</feature>
<dbReference type="Pfam" id="PF00300">
    <property type="entry name" value="His_Phos_1"/>
    <property type="match status" value="1"/>
</dbReference>
<comment type="caution">
    <text evidence="2">The sequence shown here is derived from an EMBL/GenBank/DDBJ whole genome shotgun (WGS) entry which is preliminary data.</text>
</comment>
<sequence>MSDWKVSTSVLPAGWARGRAMPERTLILLRHAKSDWAGGQADVDRPLAKRGVRQAPLTGAWLSHSGYRIDLAVVSPAERARATWDLVAAEFESTPPIRVEHAVYATSAGELQSIVRALPGTMHTVVLVGHNPGLEDLATALAGTTVSLPTSAFAVIGWEGPWSSAGESPAALLAQGRPPRVNAPPR</sequence>
<evidence type="ECO:0000313" key="3">
    <source>
        <dbReference type="Proteomes" id="UP000297851"/>
    </source>
</evidence>
<dbReference type="EMBL" id="SOGO01000006">
    <property type="protein sequence ID" value="TFD07248.1"/>
    <property type="molecule type" value="Genomic_DNA"/>
</dbReference>
<dbReference type="Proteomes" id="UP000297851">
    <property type="component" value="Unassembled WGS sequence"/>
</dbReference>
<dbReference type="PANTHER" id="PTHR47623">
    <property type="entry name" value="OS09G0287300 PROTEIN"/>
    <property type="match status" value="1"/>
</dbReference>
<evidence type="ECO:0000313" key="2">
    <source>
        <dbReference type="EMBL" id="TFD07248.1"/>
    </source>
</evidence>
<keyword evidence="3" id="KW-1185">Reference proteome</keyword>
<gene>
    <name evidence="2" type="ORF">E3T25_00580</name>
</gene>
<dbReference type="SUPFAM" id="SSF53254">
    <property type="entry name" value="Phosphoglycerate mutase-like"/>
    <property type="match status" value="1"/>
</dbReference>
<evidence type="ECO:0000256" key="1">
    <source>
        <dbReference type="SAM" id="MobiDB-lite"/>
    </source>
</evidence>
<accession>A0ABY2JN75</accession>